<keyword evidence="1 5" id="KW-0378">Hydrolase</keyword>
<keyword evidence="4" id="KW-0812">Transmembrane</keyword>
<organism evidence="5 6">
    <name type="scientific">Alkalicella caledoniensis</name>
    <dbReference type="NCBI Taxonomy" id="2731377"/>
    <lineage>
        <taxon>Bacteria</taxon>
        <taxon>Bacillati</taxon>
        <taxon>Bacillota</taxon>
        <taxon>Clostridia</taxon>
        <taxon>Eubacteriales</taxon>
        <taxon>Proteinivoracaceae</taxon>
        <taxon>Alkalicella</taxon>
    </lineage>
</organism>
<keyword evidence="4" id="KW-1133">Transmembrane helix</keyword>
<dbReference type="RefSeq" id="WP_213165764.1">
    <property type="nucleotide sequence ID" value="NZ_CP058559.1"/>
</dbReference>
<keyword evidence="3" id="KW-0443">Lipid metabolism</keyword>
<keyword evidence="2" id="KW-0442">Lipid degradation</keyword>
<dbReference type="AlphaFoldDB" id="A0A7G9W9N8"/>
<dbReference type="PANTHER" id="PTHR10272:SF0">
    <property type="entry name" value="PLATELET-ACTIVATING FACTOR ACETYLHYDROLASE"/>
    <property type="match status" value="1"/>
</dbReference>
<keyword evidence="6" id="KW-1185">Reference proteome</keyword>
<name>A0A7G9W9N8_ALKCA</name>
<keyword evidence="4" id="KW-0472">Membrane</keyword>
<feature type="transmembrane region" description="Helical" evidence="4">
    <location>
        <begin position="6"/>
        <end position="22"/>
    </location>
</feature>
<sequence length="432" mass="48642">MGIIIFLTGLLIEIALLIYCVISQSQQQKVKGIIRIMTLVLFAILIPLQVIQWSFRYYFITVFLFAMGLRGLVTISRKSGIKGSFKPSIIIRNTIVRVIFFFIATLPAILFPQYDILPTTGSYEVSTVQYIYIDENRVETFTETGDNRKLNVGFWYPENGEGTYPLIIFSHGGISTKTSNESLYNELASHGYIVASIDHTYHSLFTTDDGKAILIDRNYMKELNVEDAKANPQQSHEYYQKWMNVRTGDINFVIDYIISKATGTQDEAIYELVDIENIGVMGHSLGGSAALAIGRTRTDIKAVIALESPFMGDILGVKDGQFVFTDDIYPIPVLNIYSDSSWNHLEKWPQYKQNYNLLSETDGVAYNIYISGAGHFTLSDLGLLSPILSRVLNGFKSTTDVKYVLEIINEVSLEFFNSYLKGQGEFDLGGSY</sequence>
<proteinExistence type="predicted"/>
<dbReference type="GO" id="GO:0003847">
    <property type="term" value="F:1-alkyl-2-acetylglycerophosphocholine esterase activity"/>
    <property type="evidence" value="ECO:0007669"/>
    <property type="project" value="TreeGrafter"/>
</dbReference>
<dbReference type="Proteomes" id="UP000516160">
    <property type="component" value="Chromosome"/>
</dbReference>
<evidence type="ECO:0000256" key="3">
    <source>
        <dbReference type="ARBA" id="ARBA00023098"/>
    </source>
</evidence>
<dbReference type="KEGG" id="acae:HYG86_11810"/>
<dbReference type="GO" id="GO:0016042">
    <property type="term" value="P:lipid catabolic process"/>
    <property type="evidence" value="ECO:0007669"/>
    <property type="project" value="UniProtKB-KW"/>
</dbReference>
<evidence type="ECO:0000313" key="5">
    <source>
        <dbReference type="EMBL" id="QNO15400.1"/>
    </source>
</evidence>
<dbReference type="InterPro" id="IPR029058">
    <property type="entry name" value="AB_hydrolase_fold"/>
</dbReference>
<reference evidence="5 6" key="1">
    <citation type="submission" date="2020-07" db="EMBL/GenBank/DDBJ databases">
        <title>Alkalicella. sp. LB2 genome.</title>
        <authorList>
            <person name="Postec A."/>
            <person name="Quemeneur M."/>
        </authorList>
    </citation>
    <scope>NUCLEOTIDE SEQUENCE [LARGE SCALE GENOMIC DNA]</scope>
    <source>
        <strain evidence="5 6">LB2</strain>
    </source>
</reference>
<dbReference type="Gene3D" id="3.40.50.1820">
    <property type="entry name" value="alpha/beta hydrolase"/>
    <property type="match status" value="1"/>
</dbReference>
<evidence type="ECO:0000256" key="4">
    <source>
        <dbReference type="SAM" id="Phobius"/>
    </source>
</evidence>
<feature type="transmembrane region" description="Helical" evidence="4">
    <location>
        <begin position="57"/>
        <end position="73"/>
    </location>
</feature>
<feature type="transmembrane region" description="Helical" evidence="4">
    <location>
        <begin position="94"/>
        <end position="114"/>
    </location>
</feature>
<dbReference type="EMBL" id="CP058559">
    <property type="protein sequence ID" value="QNO15400.1"/>
    <property type="molecule type" value="Genomic_DNA"/>
</dbReference>
<accession>A0A7G9W9N8</accession>
<feature type="transmembrane region" description="Helical" evidence="4">
    <location>
        <begin position="34"/>
        <end position="51"/>
    </location>
</feature>
<evidence type="ECO:0000313" key="6">
    <source>
        <dbReference type="Proteomes" id="UP000516160"/>
    </source>
</evidence>
<dbReference type="PANTHER" id="PTHR10272">
    <property type="entry name" value="PLATELET-ACTIVATING FACTOR ACETYLHYDROLASE"/>
    <property type="match status" value="1"/>
</dbReference>
<evidence type="ECO:0000256" key="1">
    <source>
        <dbReference type="ARBA" id="ARBA00022801"/>
    </source>
</evidence>
<gene>
    <name evidence="5" type="ORF">HYG86_11810</name>
</gene>
<protein>
    <submittedName>
        <fullName evidence="5">Alpha/beta hydrolase</fullName>
    </submittedName>
</protein>
<dbReference type="Pfam" id="PF03403">
    <property type="entry name" value="PAF-AH_p_II"/>
    <property type="match status" value="1"/>
</dbReference>
<evidence type="ECO:0000256" key="2">
    <source>
        <dbReference type="ARBA" id="ARBA00022963"/>
    </source>
</evidence>
<dbReference type="SUPFAM" id="SSF53474">
    <property type="entry name" value="alpha/beta-Hydrolases"/>
    <property type="match status" value="1"/>
</dbReference>